<evidence type="ECO:0000256" key="1">
    <source>
        <dbReference type="SAM" id="Phobius"/>
    </source>
</evidence>
<keyword evidence="1" id="KW-0472">Membrane</keyword>
<protein>
    <submittedName>
        <fullName evidence="2">Uncharacterized protein</fullName>
    </submittedName>
</protein>
<accession>A0A564ZAF0</accession>
<dbReference type="EMBL" id="CABIJS010000703">
    <property type="protein sequence ID" value="VUZ56416.1"/>
    <property type="molecule type" value="Genomic_DNA"/>
</dbReference>
<sequence>MNLKTSPHIVQETIFNVANILTITPVDQMEDTHATSLYDILNFKPVEISKIPILEPLIEKSSLSTLFGLLWIALPILGFMFANFDRVNSDFADTRLNVHHNPPKLNFGNAYQILRVYWCRSG</sequence>
<name>A0A564ZAF0_HYMDI</name>
<organism evidence="2 3">
    <name type="scientific">Hymenolepis diminuta</name>
    <name type="common">Rat tapeworm</name>
    <dbReference type="NCBI Taxonomy" id="6216"/>
    <lineage>
        <taxon>Eukaryota</taxon>
        <taxon>Metazoa</taxon>
        <taxon>Spiralia</taxon>
        <taxon>Lophotrochozoa</taxon>
        <taxon>Platyhelminthes</taxon>
        <taxon>Cestoda</taxon>
        <taxon>Eucestoda</taxon>
        <taxon>Cyclophyllidea</taxon>
        <taxon>Hymenolepididae</taxon>
        <taxon>Hymenolepis</taxon>
    </lineage>
</organism>
<keyword evidence="3" id="KW-1185">Reference proteome</keyword>
<feature type="transmembrane region" description="Helical" evidence="1">
    <location>
        <begin position="63"/>
        <end position="82"/>
    </location>
</feature>
<reference evidence="2 3" key="1">
    <citation type="submission" date="2019-07" db="EMBL/GenBank/DDBJ databases">
        <authorList>
            <person name="Jastrzebski P J."/>
            <person name="Paukszto L."/>
            <person name="Jastrzebski P J."/>
        </authorList>
    </citation>
    <scope>NUCLEOTIDE SEQUENCE [LARGE SCALE GENOMIC DNA]</scope>
    <source>
        <strain evidence="2 3">WMS-il1</strain>
    </source>
</reference>
<dbReference type="AlphaFoldDB" id="A0A564ZAF0"/>
<gene>
    <name evidence="2" type="ORF">WMSIL1_LOCUS14044</name>
</gene>
<proteinExistence type="predicted"/>
<keyword evidence="1" id="KW-0812">Transmembrane</keyword>
<evidence type="ECO:0000313" key="2">
    <source>
        <dbReference type="EMBL" id="VUZ56416.1"/>
    </source>
</evidence>
<keyword evidence="1" id="KW-1133">Transmembrane helix</keyword>
<dbReference type="Proteomes" id="UP000321570">
    <property type="component" value="Unassembled WGS sequence"/>
</dbReference>
<evidence type="ECO:0000313" key="3">
    <source>
        <dbReference type="Proteomes" id="UP000321570"/>
    </source>
</evidence>